<organism evidence="1 2">
    <name type="scientific">Paragonimus skrjabini miyazakii</name>
    <dbReference type="NCBI Taxonomy" id="59628"/>
    <lineage>
        <taxon>Eukaryota</taxon>
        <taxon>Metazoa</taxon>
        <taxon>Spiralia</taxon>
        <taxon>Lophotrochozoa</taxon>
        <taxon>Platyhelminthes</taxon>
        <taxon>Trematoda</taxon>
        <taxon>Digenea</taxon>
        <taxon>Plagiorchiida</taxon>
        <taxon>Troglotremata</taxon>
        <taxon>Troglotrematidae</taxon>
        <taxon>Paragonimus</taxon>
    </lineage>
</organism>
<proteinExistence type="predicted"/>
<dbReference type="AlphaFoldDB" id="A0A8S9YV55"/>
<name>A0A8S9YV55_9TREM</name>
<protein>
    <submittedName>
        <fullName evidence="1">Uncharacterized protein</fullName>
    </submittedName>
</protein>
<evidence type="ECO:0000313" key="2">
    <source>
        <dbReference type="Proteomes" id="UP000822476"/>
    </source>
</evidence>
<keyword evidence="2" id="KW-1185">Reference proteome</keyword>
<dbReference type="Proteomes" id="UP000822476">
    <property type="component" value="Unassembled WGS sequence"/>
</dbReference>
<comment type="caution">
    <text evidence="1">The sequence shown here is derived from an EMBL/GenBank/DDBJ whole genome shotgun (WGS) entry which is preliminary data.</text>
</comment>
<reference evidence="1" key="1">
    <citation type="submission" date="2019-07" db="EMBL/GenBank/DDBJ databases">
        <title>Annotation for the trematode Paragonimus miyazaki's.</title>
        <authorList>
            <person name="Choi Y.-J."/>
        </authorList>
    </citation>
    <scope>NUCLEOTIDE SEQUENCE</scope>
    <source>
        <strain evidence="1">Japan</strain>
    </source>
</reference>
<accession>A0A8S9YV55</accession>
<sequence>MWTELKMVNRTQNIIRLSLINTASTNGSF</sequence>
<evidence type="ECO:0000313" key="1">
    <source>
        <dbReference type="EMBL" id="KAF7258935.1"/>
    </source>
</evidence>
<gene>
    <name evidence="1" type="ORF">EG68_03872</name>
</gene>
<dbReference type="EMBL" id="JTDE01001456">
    <property type="protein sequence ID" value="KAF7258935.1"/>
    <property type="molecule type" value="Genomic_DNA"/>
</dbReference>